<dbReference type="InParanoid" id="B7PHW2"/>
<organism>
    <name type="scientific">Ixodes scapularis</name>
    <name type="common">Black-legged tick</name>
    <name type="synonym">Deer tick</name>
    <dbReference type="NCBI Taxonomy" id="6945"/>
    <lineage>
        <taxon>Eukaryota</taxon>
        <taxon>Metazoa</taxon>
        <taxon>Ecdysozoa</taxon>
        <taxon>Arthropoda</taxon>
        <taxon>Chelicerata</taxon>
        <taxon>Arachnida</taxon>
        <taxon>Acari</taxon>
        <taxon>Parasitiformes</taxon>
        <taxon>Ixodida</taxon>
        <taxon>Ixodoidea</taxon>
        <taxon>Ixodidae</taxon>
        <taxon>Ixodinae</taxon>
        <taxon>Ixodes</taxon>
    </lineage>
</organism>
<protein>
    <submittedName>
        <fullName evidence="1 2">Uncharacterized protein</fullName>
    </submittedName>
</protein>
<dbReference type="EnsemblMetazoa" id="ISCW018419-RA">
    <property type="protein sequence ID" value="ISCW018419-PA"/>
    <property type="gene ID" value="ISCW018419"/>
</dbReference>
<reference evidence="1 3" key="1">
    <citation type="submission" date="2008-03" db="EMBL/GenBank/DDBJ databases">
        <title>Annotation of Ixodes scapularis.</title>
        <authorList>
            <consortium name="Ixodes scapularis Genome Project Consortium"/>
            <person name="Caler E."/>
            <person name="Hannick L.I."/>
            <person name="Bidwell S."/>
            <person name="Joardar V."/>
            <person name="Thiagarajan M."/>
            <person name="Amedeo P."/>
            <person name="Galinsky K.J."/>
            <person name="Schobel S."/>
            <person name="Inman J."/>
            <person name="Hostetler J."/>
            <person name="Miller J."/>
            <person name="Hammond M."/>
            <person name="Megy K."/>
            <person name="Lawson D."/>
            <person name="Kodira C."/>
            <person name="Sutton G."/>
            <person name="Meyer J."/>
            <person name="Hill C.A."/>
            <person name="Birren B."/>
            <person name="Nene V."/>
            <person name="Collins F."/>
            <person name="Alarcon-Chaidez F."/>
            <person name="Wikel S."/>
            <person name="Strausberg R."/>
        </authorList>
    </citation>
    <scope>NUCLEOTIDE SEQUENCE [LARGE SCALE GENOMIC DNA]</scope>
    <source>
        <strain evidence="3">Wikel</strain>
        <strain evidence="1">Wikel colony</strain>
    </source>
</reference>
<dbReference type="VEuPathDB" id="VectorBase:ISCI018419"/>
<evidence type="ECO:0000313" key="2">
    <source>
        <dbReference type="EnsemblMetazoa" id="ISCW018419-PA"/>
    </source>
</evidence>
<dbReference type="PaxDb" id="6945-B7PHW2"/>
<dbReference type="Proteomes" id="UP000001555">
    <property type="component" value="Unassembled WGS sequence"/>
</dbReference>
<dbReference type="VEuPathDB" id="VectorBase:ISCW018419"/>
<sequence length="123" mass="13681">MGGRGGGNAMLRTLKNTGGEKSCTTLHRSVSVHTQCLATTLALNTHANKNKNLIGAQDDTYHTLHHPWFTLTIKRLGVASVSREQKDLRFTAAIFATHVRVCTEMSKLHQHWSNEVPIHFQPP</sequence>
<evidence type="ECO:0000313" key="1">
    <source>
        <dbReference type="EMBL" id="EEC06184.1"/>
    </source>
</evidence>
<name>B7PHW2_IXOSC</name>
<dbReference type="HOGENOM" id="CLU_2017740_0_0_1"/>
<gene>
    <name evidence="1" type="ORF">IscW_ISCW018419</name>
</gene>
<evidence type="ECO:0000313" key="3">
    <source>
        <dbReference type="Proteomes" id="UP000001555"/>
    </source>
</evidence>
<proteinExistence type="predicted"/>
<keyword evidence="3" id="KW-1185">Reference proteome</keyword>
<dbReference type="AlphaFoldDB" id="B7PHW2"/>
<reference evidence="2" key="2">
    <citation type="submission" date="2020-05" db="UniProtKB">
        <authorList>
            <consortium name="EnsemblMetazoa"/>
        </authorList>
    </citation>
    <scope>IDENTIFICATION</scope>
    <source>
        <strain evidence="2">wikel</strain>
    </source>
</reference>
<accession>B7PHW2</accession>
<dbReference type="EMBL" id="ABJB011048143">
    <property type="status" value="NOT_ANNOTATED_CDS"/>
    <property type="molecule type" value="Genomic_DNA"/>
</dbReference>
<dbReference type="EMBL" id="DS715200">
    <property type="protein sequence ID" value="EEC06184.1"/>
    <property type="molecule type" value="Genomic_DNA"/>
</dbReference>